<dbReference type="GO" id="GO:0071555">
    <property type="term" value="P:cell wall organization"/>
    <property type="evidence" value="ECO:0007669"/>
    <property type="project" value="UniProtKB-KW"/>
</dbReference>
<evidence type="ECO:0000256" key="11">
    <source>
        <dbReference type="ARBA" id="ARBA00022984"/>
    </source>
</evidence>
<dbReference type="AlphaFoldDB" id="A0A1D2LJQ6"/>
<dbReference type="Pfam" id="PF00912">
    <property type="entry name" value="Transgly"/>
    <property type="match status" value="1"/>
</dbReference>
<keyword evidence="10" id="KW-0133">Cell shape</keyword>
<keyword evidence="14" id="KW-0511">Multifunctional enzyme</keyword>
<keyword evidence="11" id="KW-0573">Peptidoglycan synthesis</keyword>
<feature type="domain" description="Glycosyl transferase family 51" evidence="21">
    <location>
        <begin position="80"/>
        <end position="249"/>
    </location>
</feature>
<dbReference type="GO" id="GO:0006508">
    <property type="term" value="P:proteolysis"/>
    <property type="evidence" value="ECO:0007669"/>
    <property type="project" value="UniProtKB-KW"/>
</dbReference>
<dbReference type="GO" id="GO:0009002">
    <property type="term" value="F:serine-type D-Ala-D-Ala carboxypeptidase activity"/>
    <property type="evidence" value="ECO:0007669"/>
    <property type="project" value="UniProtKB-EC"/>
</dbReference>
<evidence type="ECO:0000256" key="13">
    <source>
        <dbReference type="ARBA" id="ARBA00023136"/>
    </source>
</evidence>
<keyword evidence="23" id="KW-1185">Reference proteome</keyword>
<keyword evidence="6" id="KW-0328">Glycosyltransferase</keyword>
<dbReference type="Proteomes" id="UP000243591">
    <property type="component" value="Chromosome"/>
</dbReference>
<dbReference type="GO" id="GO:0008955">
    <property type="term" value="F:peptidoglycan glycosyltransferase activity"/>
    <property type="evidence" value="ECO:0007669"/>
    <property type="project" value="UniProtKB-EC"/>
</dbReference>
<comment type="similarity">
    <text evidence="1">In the C-terminal section; belongs to the transpeptidase family.</text>
</comment>
<keyword evidence="7" id="KW-0808">Transferase</keyword>
<feature type="compositionally biased region" description="Basic and acidic residues" evidence="18">
    <location>
        <begin position="648"/>
        <end position="663"/>
    </location>
</feature>
<name>A0A1D2LJQ6_BROTH</name>
<dbReference type="Pfam" id="PF00905">
    <property type="entry name" value="Transpeptidase"/>
    <property type="match status" value="1"/>
</dbReference>
<gene>
    <name evidence="22" type="ORF">CNY62_03345</name>
</gene>
<evidence type="ECO:0000256" key="19">
    <source>
        <dbReference type="SAM" id="Phobius"/>
    </source>
</evidence>
<keyword evidence="3" id="KW-1003">Cell membrane</keyword>
<evidence type="ECO:0000256" key="6">
    <source>
        <dbReference type="ARBA" id="ARBA00022676"/>
    </source>
</evidence>
<keyword evidence="4" id="KW-0121">Carboxypeptidase</keyword>
<dbReference type="InterPro" id="IPR012338">
    <property type="entry name" value="Beta-lactam/transpept-like"/>
</dbReference>
<dbReference type="InterPro" id="IPR001264">
    <property type="entry name" value="Glyco_trans_51"/>
</dbReference>
<keyword evidence="15" id="KW-0961">Cell wall biogenesis/degradation</keyword>
<keyword evidence="5" id="KW-0645">Protease</keyword>
<dbReference type="Gene3D" id="6.20.370.110">
    <property type="match status" value="1"/>
</dbReference>
<feature type="transmembrane region" description="Helical" evidence="19">
    <location>
        <begin position="34"/>
        <end position="54"/>
    </location>
</feature>
<evidence type="ECO:0000256" key="8">
    <source>
        <dbReference type="ARBA" id="ARBA00022692"/>
    </source>
</evidence>
<evidence type="ECO:0000256" key="12">
    <source>
        <dbReference type="ARBA" id="ARBA00022989"/>
    </source>
</evidence>
<evidence type="ECO:0000256" key="4">
    <source>
        <dbReference type="ARBA" id="ARBA00022645"/>
    </source>
</evidence>
<dbReference type="EMBL" id="CP023483">
    <property type="protein sequence ID" value="ATF25513.1"/>
    <property type="molecule type" value="Genomic_DNA"/>
</dbReference>
<dbReference type="InterPro" id="IPR023346">
    <property type="entry name" value="Lysozyme-like_dom_sf"/>
</dbReference>
<evidence type="ECO:0000256" key="14">
    <source>
        <dbReference type="ARBA" id="ARBA00023268"/>
    </source>
</evidence>
<dbReference type="PANTHER" id="PTHR32282:SF32">
    <property type="entry name" value="PENICILLIN-BINDING PROTEIN 2A"/>
    <property type="match status" value="1"/>
</dbReference>
<dbReference type="PANTHER" id="PTHR32282">
    <property type="entry name" value="BINDING PROTEIN TRANSPEPTIDASE, PUTATIVE-RELATED"/>
    <property type="match status" value="1"/>
</dbReference>
<evidence type="ECO:0000256" key="3">
    <source>
        <dbReference type="ARBA" id="ARBA00022475"/>
    </source>
</evidence>
<dbReference type="Gene3D" id="3.40.710.10">
    <property type="entry name" value="DD-peptidase/beta-lactamase superfamily"/>
    <property type="match status" value="1"/>
</dbReference>
<protein>
    <submittedName>
        <fullName evidence="22">Penicillin-binding protein</fullName>
    </submittedName>
</protein>
<accession>A0A1D2LJQ6</accession>
<dbReference type="GO" id="GO:0008658">
    <property type="term" value="F:penicillin binding"/>
    <property type="evidence" value="ECO:0007669"/>
    <property type="project" value="InterPro"/>
</dbReference>
<evidence type="ECO:0000256" key="16">
    <source>
        <dbReference type="ARBA" id="ARBA00034000"/>
    </source>
</evidence>
<dbReference type="InterPro" id="IPR001460">
    <property type="entry name" value="PCN-bd_Tpept"/>
</dbReference>
<proteinExistence type="inferred from homology"/>
<evidence type="ECO:0000256" key="15">
    <source>
        <dbReference type="ARBA" id="ARBA00023316"/>
    </source>
</evidence>
<evidence type="ECO:0000256" key="18">
    <source>
        <dbReference type="SAM" id="MobiDB-lite"/>
    </source>
</evidence>
<evidence type="ECO:0000256" key="9">
    <source>
        <dbReference type="ARBA" id="ARBA00022801"/>
    </source>
</evidence>
<dbReference type="FunFam" id="1.10.3810.10:FF:000001">
    <property type="entry name" value="Penicillin-binding protein 1A"/>
    <property type="match status" value="1"/>
</dbReference>
<keyword evidence="13 19" id="KW-0472">Membrane</keyword>
<dbReference type="SUPFAM" id="SSF53955">
    <property type="entry name" value="Lysozyme-like"/>
    <property type="match status" value="1"/>
</dbReference>
<comment type="catalytic activity">
    <reaction evidence="16">
        <text>Preferential cleavage: (Ac)2-L-Lys-D-Ala-|-D-Ala. Also transpeptidation of peptidyl-alanyl moieties that are N-acyl substituents of D-alanine.</text>
        <dbReference type="EC" id="3.4.16.4"/>
    </reaction>
</comment>
<keyword evidence="8 19" id="KW-0812">Transmembrane</keyword>
<evidence type="ECO:0000256" key="17">
    <source>
        <dbReference type="ARBA" id="ARBA00049902"/>
    </source>
</evidence>
<dbReference type="GO" id="GO:0030288">
    <property type="term" value="C:outer membrane-bounded periplasmic space"/>
    <property type="evidence" value="ECO:0007669"/>
    <property type="project" value="TreeGrafter"/>
</dbReference>
<evidence type="ECO:0000256" key="1">
    <source>
        <dbReference type="ARBA" id="ARBA00007090"/>
    </source>
</evidence>
<comment type="catalytic activity">
    <reaction evidence="17">
        <text>[GlcNAc-(1-&gt;4)-Mur2Ac(oyl-L-Ala-gamma-D-Glu-L-Lys-D-Ala-D-Ala)](n)-di-trans,octa-cis-undecaprenyl diphosphate + beta-D-GlcNAc-(1-&gt;4)-Mur2Ac(oyl-L-Ala-gamma-D-Glu-L-Lys-D-Ala-D-Ala)-di-trans,octa-cis-undecaprenyl diphosphate = [GlcNAc-(1-&gt;4)-Mur2Ac(oyl-L-Ala-gamma-D-Glu-L-Lys-D-Ala-D-Ala)](n+1)-di-trans,octa-cis-undecaprenyl diphosphate + di-trans,octa-cis-undecaprenyl diphosphate + H(+)</text>
        <dbReference type="Rhea" id="RHEA:23708"/>
        <dbReference type="Rhea" id="RHEA-COMP:9602"/>
        <dbReference type="Rhea" id="RHEA-COMP:9603"/>
        <dbReference type="ChEBI" id="CHEBI:15378"/>
        <dbReference type="ChEBI" id="CHEBI:58405"/>
        <dbReference type="ChEBI" id="CHEBI:60033"/>
        <dbReference type="ChEBI" id="CHEBI:78435"/>
        <dbReference type="EC" id="2.4.99.28"/>
    </reaction>
</comment>
<keyword evidence="9" id="KW-0378">Hydrolase</keyword>
<dbReference type="NCBIfam" id="TIGR02074">
    <property type="entry name" value="PBP_1a_fam"/>
    <property type="match status" value="1"/>
</dbReference>
<evidence type="ECO:0000259" key="21">
    <source>
        <dbReference type="Pfam" id="PF00912"/>
    </source>
</evidence>
<dbReference type="GO" id="GO:0008360">
    <property type="term" value="P:regulation of cell shape"/>
    <property type="evidence" value="ECO:0007669"/>
    <property type="project" value="UniProtKB-KW"/>
</dbReference>
<feature type="region of interest" description="Disordered" evidence="18">
    <location>
        <begin position="643"/>
        <end position="699"/>
    </location>
</feature>
<feature type="domain" description="Penicillin-binding protein transpeptidase" evidence="20">
    <location>
        <begin position="349"/>
        <end position="604"/>
    </location>
</feature>
<evidence type="ECO:0000256" key="7">
    <source>
        <dbReference type="ARBA" id="ARBA00022679"/>
    </source>
</evidence>
<evidence type="ECO:0000313" key="23">
    <source>
        <dbReference type="Proteomes" id="UP000243591"/>
    </source>
</evidence>
<organism evidence="22 23">
    <name type="scientific">Brochothrix thermosphacta</name>
    <name type="common">Microbacterium thermosphactum</name>
    <dbReference type="NCBI Taxonomy" id="2756"/>
    <lineage>
        <taxon>Bacteria</taxon>
        <taxon>Bacillati</taxon>
        <taxon>Bacillota</taxon>
        <taxon>Bacilli</taxon>
        <taxon>Bacillales</taxon>
        <taxon>Listeriaceae</taxon>
        <taxon>Brochothrix</taxon>
    </lineage>
</organism>
<dbReference type="STRING" id="2756.BFR44_00535"/>
<dbReference type="InterPro" id="IPR050396">
    <property type="entry name" value="Glycosyltr_51/Transpeptidase"/>
</dbReference>
<evidence type="ECO:0000313" key="22">
    <source>
        <dbReference type="EMBL" id="ATF25513.1"/>
    </source>
</evidence>
<comment type="similarity">
    <text evidence="2">In the N-terminal section; belongs to the glycosyltransferase 51 family.</text>
</comment>
<dbReference type="KEGG" id="bths:CNY62_03345"/>
<evidence type="ECO:0000256" key="2">
    <source>
        <dbReference type="ARBA" id="ARBA00007739"/>
    </source>
</evidence>
<sequence length="699" mass="77597">MIMKNNIAQIYNNYLKPINHRVVLIWQKYYITKVLLIALLLVMFLAILYFTFLAKQANVNGLKAALETTTVIYDKDGDKATEVSSRNAKFVKIDKISPNIKNALVSIEDRRFYEHNGFDIRGMARGVVGLVTTGHITGGGSTLTQQLAKNALLTSKKTVKRKLEELFLAAEIENKYSKDEILEMYLNTVYFGNGEWGIENASQKYFNKPASDVTIEEGALLAGLVQLPSSYDPTKYIDKATKRRNQVLQAELDNNKISKEQYNSAVKQDIVLNTQEETVTKSSFPYYTDAVLNEAINNYGLSQDDLLTKGYKLYTTMDQNLQIAMESVYDNDLNFPVDMNGEMVQSGGVMMDPKTGGIYALVGGRGEHVFRGFNRATQLRTQVGSTMKPLAVYVPALEEGYKPTDLLKDEYTDFNGYKPTNIGGIYQKNIPMYEAVQNSINVPAVWLLKKIGLNTGVKSVERFGLPLTEADENLSLALGGTKTGYSPVTMARAYATFANQGAQPEKGHLIRKIVDASGRVLVDNEKNSTKQIVSEDVSKDMTSMLLDVVAKGTGKNAAVPGYDIAAKTGSTQVDWTTEGTKDQWFVGYTPNVVLSMWMGFDNTDEEHYMQTDSYRNVSTTAGNILSKSLPNLKKESFDIKSAATVDEEEKREQQEKEEQESKDTGSIIDSVKETAGSISSGVKEGAKKTKDWVNSLFGN</sequence>
<reference evidence="22 23" key="1">
    <citation type="submission" date="2017-09" db="EMBL/GenBank/DDBJ databases">
        <title>Complete Genome Sequences of Two Strains of the Meat Spoilage Bacterium Brochothrix thermosphacta Isolated from Ground Chicken.</title>
        <authorList>
            <person name="Paoli G.C."/>
            <person name="Wijey C."/>
            <person name="Chen C.-Y."/>
            <person name="Nguyen L."/>
            <person name="Yan X."/>
            <person name="Irwin P.L."/>
        </authorList>
    </citation>
    <scope>NUCLEOTIDE SEQUENCE [LARGE SCALE GENOMIC DNA]</scope>
    <source>
        <strain evidence="22 23">BI</strain>
    </source>
</reference>
<dbReference type="SUPFAM" id="SSF56601">
    <property type="entry name" value="beta-lactamase/transpeptidase-like"/>
    <property type="match status" value="1"/>
</dbReference>
<dbReference type="Gene3D" id="1.10.3810.10">
    <property type="entry name" value="Biosynthetic peptidoglycan transglycosylase-like"/>
    <property type="match status" value="1"/>
</dbReference>
<keyword evidence="12 19" id="KW-1133">Transmembrane helix</keyword>
<evidence type="ECO:0000256" key="10">
    <source>
        <dbReference type="ARBA" id="ARBA00022960"/>
    </source>
</evidence>
<dbReference type="InterPro" id="IPR036950">
    <property type="entry name" value="PBP_transglycosylase"/>
</dbReference>
<evidence type="ECO:0000259" key="20">
    <source>
        <dbReference type="Pfam" id="PF00905"/>
    </source>
</evidence>
<dbReference type="GO" id="GO:0009252">
    <property type="term" value="P:peptidoglycan biosynthetic process"/>
    <property type="evidence" value="ECO:0007669"/>
    <property type="project" value="UniProtKB-KW"/>
</dbReference>
<evidence type="ECO:0000256" key="5">
    <source>
        <dbReference type="ARBA" id="ARBA00022670"/>
    </source>
</evidence>